<dbReference type="Pfam" id="PF13302">
    <property type="entry name" value="Acetyltransf_3"/>
    <property type="match status" value="1"/>
</dbReference>
<dbReference type="SUPFAM" id="SSF55729">
    <property type="entry name" value="Acyl-CoA N-acyltransferases (Nat)"/>
    <property type="match status" value="1"/>
</dbReference>
<dbReference type="Proteomes" id="UP000031829">
    <property type="component" value="Chromosome"/>
</dbReference>
<evidence type="ECO:0000313" key="2">
    <source>
        <dbReference type="Proteomes" id="UP000031829"/>
    </source>
</evidence>
<dbReference type="PANTHER" id="PTHR43792:SF9">
    <property type="entry name" value="RIBOSOMAL-PROTEIN-ALANINE ACETYLTRANSFERASE"/>
    <property type="match status" value="1"/>
</dbReference>
<dbReference type="InterPro" id="IPR000182">
    <property type="entry name" value="GNAT_dom"/>
</dbReference>
<accession>A0A0B6AKA1</accession>
<protein>
    <submittedName>
        <fullName evidence="1">FR47-like family protein</fullName>
    </submittedName>
</protein>
<dbReference type="AlphaFoldDB" id="A0A0B6AKA1"/>
<dbReference type="GO" id="GO:0005737">
    <property type="term" value="C:cytoplasm"/>
    <property type="evidence" value="ECO:0007669"/>
    <property type="project" value="TreeGrafter"/>
</dbReference>
<gene>
    <name evidence="1" type="ORF">BG04_27</name>
</gene>
<dbReference type="GO" id="GO:0008999">
    <property type="term" value="F:protein-N-terminal-alanine acetyltransferase activity"/>
    <property type="evidence" value="ECO:0007669"/>
    <property type="project" value="TreeGrafter"/>
</dbReference>
<dbReference type="EMBL" id="CP009920">
    <property type="protein sequence ID" value="AJI23931.1"/>
    <property type="molecule type" value="Genomic_DNA"/>
</dbReference>
<dbReference type="GeneID" id="93643553"/>
<dbReference type="KEGG" id="bmeg:BG04_27"/>
<sequence>MFPILLTPRTTLREITEVDADSIFDCFSQKDVIRYYGQEKFTTIQEALVLIDIFADNYRNQKGVRWGIERLDTGELIGTVGFNQWNQKHKRAEIGYELHPQHWGHGYASEAASAVMAYGFDTLQLVRIGAVVFLENKASQHVLEKLGFQKEGVLKNYMYQNGKAHDTFVYSSLPAT</sequence>
<dbReference type="RefSeq" id="WP_034650717.1">
    <property type="nucleotide sequence ID" value="NZ_BCVB01000006.1"/>
</dbReference>
<dbReference type="Gene3D" id="3.40.630.30">
    <property type="match status" value="1"/>
</dbReference>
<dbReference type="InterPro" id="IPR051531">
    <property type="entry name" value="N-acetyltransferase"/>
</dbReference>
<organism evidence="1 2">
    <name type="scientific">Priestia megaterium (strain ATCC 14581 / DSM 32 / CCUG 1817 / JCM 2506 / NBRC 15308 / NCIMB 9376 / NCTC 10342 / NRRL B-14308 / VKM B-512 / Ford 19)</name>
    <name type="common">Bacillus megaterium</name>
    <dbReference type="NCBI Taxonomy" id="1348623"/>
    <lineage>
        <taxon>Bacteria</taxon>
        <taxon>Bacillati</taxon>
        <taxon>Bacillota</taxon>
        <taxon>Bacilli</taxon>
        <taxon>Bacillales</taxon>
        <taxon>Bacillaceae</taxon>
        <taxon>Priestia</taxon>
    </lineage>
</organism>
<evidence type="ECO:0000313" key="1">
    <source>
        <dbReference type="EMBL" id="AJI23931.1"/>
    </source>
</evidence>
<dbReference type="HOGENOM" id="CLU_013985_3_6_9"/>
<dbReference type="CDD" id="cd04301">
    <property type="entry name" value="NAT_SF"/>
    <property type="match status" value="1"/>
</dbReference>
<proteinExistence type="predicted"/>
<dbReference type="PANTHER" id="PTHR43792">
    <property type="entry name" value="GNAT FAMILY, PUTATIVE (AFU_ORTHOLOGUE AFUA_3G00765)-RELATED-RELATED"/>
    <property type="match status" value="1"/>
</dbReference>
<name>A0A0B6AKA1_PRIM2</name>
<dbReference type="InterPro" id="IPR016181">
    <property type="entry name" value="Acyl_CoA_acyltransferase"/>
</dbReference>
<dbReference type="PROSITE" id="PS51186">
    <property type="entry name" value="GNAT"/>
    <property type="match status" value="1"/>
</dbReference>
<reference evidence="1 2" key="1">
    <citation type="journal article" date="2015" name="Genome Announc.">
        <title>Complete genome sequences for 35 biothreat assay-relevant bacillus species.</title>
        <authorList>
            <person name="Johnson S.L."/>
            <person name="Daligault H.E."/>
            <person name="Davenport K.W."/>
            <person name="Jaissle J."/>
            <person name="Frey K.G."/>
            <person name="Ladner J.T."/>
            <person name="Broomall S.M."/>
            <person name="Bishop-Lilly K.A."/>
            <person name="Bruce D.C."/>
            <person name="Gibbons H.S."/>
            <person name="Coyne S.R."/>
            <person name="Lo C.C."/>
            <person name="Meincke L."/>
            <person name="Munk A.C."/>
            <person name="Koroleva G.I."/>
            <person name="Rosenzweig C.N."/>
            <person name="Palacios G.F."/>
            <person name="Redden C.L."/>
            <person name="Minogue T.D."/>
            <person name="Chain P.S."/>
        </authorList>
    </citation>
    <scope>NUCLEOTIDE SEQUENCE [LARGE SCALE GENOMIC DNA]</scope>
    <source>
        <strain evidence="2">ATCC 14581 / DSM 32 / JCM 2506 / NBRC 15308 / NCIMB 9376 / NCTC 10342 / NRRL B-14308 / VKM B-512</strain>
    </source>
</reference>